<comment type="cofactor">
    <cofactor evidence="1 12">
        <name>heme</name>
        <dbReference type="ChEBI" id="CHEBI:30413"/>
    </cofactor>
</comment>
<evidence type="ECO:0000256" key="6">
    <source>
        <dbReference type="ARBA" id="ARBA00022723"/>
    </source>
</evidence>
<dbReference type="Proteomes" id="UP001188597">
    <property type="component" value="Unassembled WGS sequence"/>
</dbReference>
<evidence type="ECO:0000256" key="5">
    <source>
        <dbReference type="ARBA" id="ARBA00022692"/>
    </source>
</evidence>
<reference evidence="14" key="1">
    <citation type="submission" date="2022-12" db="EMBL/GenBank/DDBJ databases">
        <title>Draft genome assemblies for two species of Escallonia (Escalloniales).</title>
        <authorList>
            <person name="Chanderbali A."/>
            <person name="Dervinis C."/>
            <person name="Anghel I."/>
            <person name="Soltis D."/>
            <person name="Soltis P."/>
            <person name="Zapata F."/>
        </authorList>
    </citation>
    <scope>NUCLEOTIDE SEQUENCE</scope>
    <source>
        <strain evidence="14">UCBG64.0493</strain>
        <tissue evidence="14">Leaf</tissue>
    </source>
</reference>
<comment type="subcellular location">
    <subcellularLocation>
        <location evidence="2">Membrane</location>
        <topology evidence="2">Single-pass membrane protein</topology>
    </subcellularLocation>
</comment>
<evidence type="ECO:0000256" key="3">
    <source>
        <dbReference type="ARBA" id="ARBA00010617"/>
    </source>
</evidence>
<keyword evidence="6 12" id="KW-0479">Metal-binding</keyword>
<dbReference type="PANTHER" id="PTHR47953">
    <property type="entry name" value="OS08G0105600 PROTEIN"/>
    <property type="match status" value="1"/>
</dbReference>
<dbReference type="AlphaFoldDB" id="A0AA88VIR5"/>
<keyword evidence="9 12" id="KW-0408">Iron</keyword>
<evidence type="ECO:0000256" key="9">
    <source>
        <dbReference type="ARBA" id="ARBA00023004"/>
    </source>
</evidence>
<dbReference type="GO" id="GO:0005506">
    <property type="term" value="F:iron ion binding"/>
    <property type="evidence" value="ECO:0007669"/>
    <property type="project" value="InterPro"/>
</dbReference>
<dbReference type="PANTHER" id="PTHR47953:SF19">
    <property type="entry name" value="OS06G0641600 PROTEIN"/>
    <property type="match status" value="1"/>
</dbReference>
<evidence type="ECO:0000256" key="7">
    <source>
        <dbReference type="ARBA" id="ARBA00022989"/>
    </source>
</evidence>
<keyword evidence="15" id="KW-1185">Reference proteome</keyword>
<comment type="similarity">
    <text evidence="3 13">Belongs to the cytochrome P450 family.</text>
</comment>
<evidence type="ECO:0000256" key="8">
    <source>
        <dbReference type="ARBA" id="ARBA00023002"/>
    </source>
</evidence>
<feature type="binding site" description="axial binding residue" evidence="12">
    <location>
        <position position="107"/>
    </location>
    <ligand>
        <name>heme</name>
        <dbReference type="ChEBI" id="CHEBI:30413"/>
    </ligand>
    <ligandPart>
        <name>Fe</name>
        <dbReference type="ChEBI" id="CHEBI:18248"/>
    </ligandPart>
</feature>
<protein>
    <recommendedName>
        <fullName evidence="16">Cytochrome P450</fullName>
    </recommendedName>
</protein>
<keyword evidence="11" id="KW-0472">Membrane</keyword>
<gene>
    <name evidence="14" type="ORF">RJ639_014892</name>
</gene>
<keyword evidence="4 12" id="KW-0349">Heme</keyword>
<evidence type="ECO:0000256" key="1">
    <source>
        <dbReference type="ARBA" id="ARBA00001971"/>
    </source>
</evidence>
<evidence type="ECO:0000256" key="11">
    <source>
        <dbReference type="ARBA" id="ARBA00023136"/>
    </source>
</evidence>
<evidence type="ECO:0000256" key="2">
    <source>
        <dbReference type="ARBA" id="ARBA00004167"/>
    </source>
</evidence>
<evidence type="ECO:0000256" key="12">
    <source>
        <dbReference type="PIRSR" id="PIRSR602401-1"/>
    </source>
</evidence>
<evidence type="ECO:0000256" key="10">
    <source>
        <dbReference type="ARBA" id="ARBA00023033"/>
    </source>
</evidence>
<evidence type="ECO:0000256" key="4">
    <source>
        <dbReference type="ARBA" id="ARBA00022617"/>
    </source>
</evidence>
<keyword evidence="7" id="KW-1133">Transmembrane helix</keyword>
<keyword evidence="10 13" id="KW-0503">Monooxygenase</keyword>
<evidence type="ECO:0008006" key="16">
    <source>
        <dbReference type="Google" id="ProtNLM"/>
    </source>
</evidence>
<evidence type="ECO:0000313" key="15">
    <source>
        <dbReference type="Proteomes" id="UP001188597"/>
    </source>
</evidence>
<dbReference type="GO" id="GO:0004497">
    <property type="term" value="F:monooxygenase activity"/>
    <property type="evidence" value="ECO:0007669"/>
    <property type="project" value="UniProtKB-KW"/>
</dbReference>
<comment type="caution">
    <text evidence="14">The sequence shown here is derived from an EMBL/GenBank/DDBJ whole genome shotgun (WGS) entry which is preliminary data.</text>
</comment>
<keyword evidence="5" id="KW-0812">Transmembrane</keyword>
<dbReference type="InterPro" id="IPR001128">
    <property type="entry name" value="Cyt_P450"/>
</dbReference>
<dbReference type="PRINTS" id="PR00385">
    <property type="entry name" value="P450"/>
</dbReference>
<keyword evidence="8 13" id="KW-0560">Oxidoreductase</keyword>
<evidence type="ECO:0000256" key="13">
    <source>
        <dbReference type="RuleBase" id="RU000461"/>
    </source>
</evidence>
<dbReference type="GO" id="GO:0020037">
    <property type="term" value="F:heme binding"/>
    <property type="evidence" value="ECO:0007669"/>
    <property type="project" value="InterPro"/>
</dbReference>
<dbReference type="InterPro" id="IPR036396">
    <property type="entry name" value="Cyt_P450_sf"/>
</dbReference>
<name>A0AA88VIR5_9ASTE</name>
<proteinExistence type="inferred from homology"/>
<dbReference type="PROSITE" id="PS00086">
    <property type="entry name" value="CYTOCHROME_P450"/>
    <property type="match status" value="1"/>
</dbReference>
<accession>A0AA88VIR5</accession>
<sequence>MQDIFAAGTETTATTIEWAMAEILKNPAVLEKAQAEVGRVLKGKKNISEEDIHELHYLKLVVKETLRNPKHWDDPNCFKPERFLHSSISYIGTNFEYLPFGAGRRMCPGISFGVATIELQLALLLYRFDWKLSDGIKPEELDMTKAFGFTVKKKHVLSVVAIPASISL</sequence>
<dbReference type="SUPFAM" id="SSF48264">
    <property type="entry name" value="Cytochrome P450"/>
    <property type="match status" value="1"/>
</dbReference>
<dbReference type="EMBL" id="JAVXUP010001745">
    <property type="protein sequence ID" value="KAK3008494.1"/>
    <property type="molecule type" value="Genomic_DNA"/>
</dbReference>
<dbReference type="Pfam" id="PF00067">
    <property type="entry name" value="p450"/>
    <property type="match status" value="1"/>
</dbReference>
<dbReference type="InterPro" id="IPR052306">
    <property type="entry name" value="CYP450_71D"/>
</dbReference>
<dbReference type="InterPro" id="IPR002401">
    <property type="entry name" value="Cyt_P450_E_grp-I"/>
</dbReference>
<dbReference type="GO" id="GO:0016705">
    <property type="term" value="F:oxidoreductase activity, acting on paired donors, with incorporation or reduction of molecular oxygen"/>
    <property type="evidence" value="ECO:0007669"/>
    <property type="project" value="InterPro"/>
</dbReference>
<dbReference type="PRINTS" id="PR00463">
    <property type="entry name" value="EP450I"/>
</dbReference>
<evidence type="ECO:0000313" key="14">
    <source>
        <dbReference type="EMBL" id="KAK3008494.1"/>
    </source>
</evidence>
<dbReference type="Gene3D" id="1.10.630.10">
    <property type="entry name" value="Cytochrome P450"/>
    <property type="match status" value="2"/>
</dbReference>
<dbReference type="InterPro" id="IPR017972">
    <property type="entry name" value="Cyt_P450_CS"/>
</dbReference>
<dbReference type="GO" id="GO:0016020">
    <property type="term" value="C:membrane"/>
    <property type="evidence" value="ECO:0007669"/>
    <property type="project" value="UniProtKB-SubCell"/>
</dbReference>
<organism evidence="14 15">
    <name type="scientific">Escallonia herrerae</name>
    <dbReference type="NCBI Taxonomy" id="1293975"/>
    <lineage>
        <taxon>Eukaryota</taxon>
        <taxon>Viridiplantae</taxon>
        <taxon>Streptophyta</taxon>
        <taxon>Embryophyta</taxon>
        <taxon>Tracheophyta</taxon>
        <taxon>Spermatophyta</taxon>
        <taxon>Magnoliopsida</taxon>
        <taxon>eudicotyledons</taxon>
        <taxon>Gunneridae</taxon>
        <taxon>Pentapetalae</taxon>
        <taxon>asterids</taxon>
        <taxon>campanulids</taxon>
        <taxon>Escalloniales</taxon>
        <taxon>Escalloniaceae</taxon>
        <taxon>Escallonia</taxon>
    </lineage>
</organism>